<dbReference type="Proteomes" id="UP001139354">
    <property type="component" value="Unassembled WGS sequence"/>
</dbReference>
<dbReference type="Pfam" id="PF02674">
    <property type="entry name" value="Colicin_V"/>
    <property type="match status" value="1"/>
</dbReference>
<dbReference type="Gene3D" id="2.40.10.10">
    <property type="entry name" value="Trypsin-like serine proteases"/>
    <property type="match status" value="2"/>
</dbReference>
<dbReference type="SUPFAM" id="SSF50494">
    <property type="entry name" value="Trypsin-like serine proteases"/>
    <property type="match status" value="1"/>
</dbReference>
<feature type="transmembrane region" description="Helical" evidence="8">
    <location>
        <begin position="105"/>
        <end position="128"/>
    </location>
</feature>
<dbReference type="GO" id="GO:0006508">
    <property type="term" value="P:proteolysis"/>
    <property type="evidence" value="ECO:0007669"/>
    <property type="project" value="UniProtKB-KW"/>
</dbReference>
<keyword evidence="7 8" id="KW-0472">Membrane</keyword>
<comment type="subcellular location">
    <subcellularLocation>
        <location evidence="1">Membrane</location>
        <topology evidence="1">Multi-pass membrane protein</topology>
    </subcellularLocation>
</comment>
<evidence type="ECO:0000313" key="9">
    <source>
        <dbReference type="EMBL" id="MCC2030579.1"/>
    </source>
</evidence>
<keyword evidence="10" id="KW-1185">Reference proteome</keyword>
<keyword evidence="4 8" id="KW-0812">Transmembrane</keyword>
<feature type="transmembrane region" description="Helical" evidence="8">
    <location>
        <begin position="28"/>
        <end position="45"/>
    </location>
</feature>
<name>A0A9X1LRE3_9MICO</name>
<feature type="transmembrane region" description="Helical" evidence="8">
    <location>
        <begin position="6"/>
        <end position="21"/>
    </location>
</feature>
<evidence type="ECO:0000256" key="1">
    <source>
        <dbReference type="ARBA" id="ARBA00004141"/>
    </source>
</evidence>
<dbReference type="PANTHER" id="PTHR43343">
    <property type="entry name" value="PEPTIDASE S12"/>
    <property type="match status" value="1"/>
</dbReference>
<reference evidence="9" key="1">
    <citation type="submission" date="2021-04" db="EMBL/GenBank/DDBJ databases">
        <title>Microbacterium tenobrionis sp. nov. and Microbacterium allomyrinae sp. nov., isolated from larvae of Tenobrio molitor and Allomyrina dichotoma, respectively.</title>
        <authorList>
            <person name="Lee S.D."/>
        </authorList>
    </citation>
    <scope>NUCLEOTIDE SEQUENCE</scope>
    <source>
        <strain evidence="9">BWT-G7</strain>
    </source>
</reference>
<keyword evidence="5 9" id="KW-0378">Hydrolase</keyword>
<organism evidence="9 10">
    <name type="scientific">Microbacterium allomyrinae</name>
    <dbReference type="NCBI Taxonomy" id="2830666"/>
    <lineage>
        <taxon>Bacteria</taxon>
        <taxon>Bacillati</taxon>
        <taxon>Actinomycetota</taxon>
        <taxon>Actinomycetes</taxon>
        <taxon>Micrococcales</taxon>
        <taxon>Microbacteriaceae</taxon>
        <taxon>Microbacterium</taxon>
    </lineage>
</organism>
<evidence type="ECO:0000256" key="2">
    <source>
        <dbReference type="ARBA" id="ARBA00010541"/>
    </source>
</evidence>
<evidence type="ECO:0000256" key="6">
    <source>
        <dbReference type="ARBA" id="ARBA00022989"/>
    </source>
</evidence>
<comment type="similarity">
    <text evidence="2">Belongs to the peptidase S1C family.</text>
</comment>
<dbReference type="EC" id="3.4.21.-" evidence="9"/>
<dbReference type="InterPro" id="IPR003825">
    <property type="entry name" value="Colicin-V_CvpA"/>
</dbReference>
<dbReference type="AlphaFoldDB" id="A0A9X1LRE3"/>
<dbReference type="Pfam" id="PF13365">
    <property type="entry name" value="Trypsin_2"/>
    <property type="match status" value="1"/>
</dbReference>
<feature type="transmembrane region" description="Helical" evidence="8">
    <location>
        <begin position="57"/>
        <end position="84"/>
    </location>
</feature>
<dbReference type="InterPro" id="IPR001940">
    <property type="entry name" value="Peptidase_S1C"/>
</dbReference>
<dbReference type="InterPro" id="IPR051201">
    <property type="entry name" value="Chloro_Bact_Ser_Proteases"/>
</dbReference>
<evidence type="ECO:0000256" key="8">
    <source>
        <dbReference type="SAM" id="Phobius"/>
    </source>
</evidence>
<dbReference type="InterPro" id="IPR043504">
    <property type="entry name" value="Peptidase_S1_PA_chymotrypsin"/>
</dbReference>
<evidence type="ECO:0000256" key="5">
    <source>
        <dbReference type="ARBA" id="ARBA00022801"/>
    </source>
</evidence>
<protein>
    <submittedName>
        <fullName evidence="9">MarP family serine protease</fullName>
        <ecNumber evidence="9">3.4.21.-</ecNumber>
    </submittedName>
</protein>
<dbReference type="InterPro" id="IPR047680">
    <property type="entry name" value="MarP-like"/>
</dbReference>
<evidence type="ECO:0000256" key="7">
    <source>
        <dbReference type="ARBA" id="ARBA00023136"/>
    </source>
</evidence>
<sequence>MIVVDVLIVLLLVAAVIAGIRRGFFASIGTLVGLAVGAFAAYWLMPHVSAWVPTPEWRGVAVVGTAVGLLFIGGALGAAAGAVLRSGADKLKLRGIERFLGGVASLAAAVFALALVSPAIAVAGVPILSAAVGSSSVLRVIDAVTPAPIDAALAELRGAVLDDGLPQLGELLGPATVDPAPPIALDDPELARAAASVARVSGTAYACGRSSTGSGFVIAADRVVTNAHVVAGVETPVVELPGVAAREGRIVYFDPVDDLAVIAVDDLGAQPLAFSATLAAGTAAVVQGYPHGGPFTMVSAAVLSSGTATVPDIYDEAWSPREIYSLQAEVRPGNSGGPLLTEDGAVAGVVFARAENDPERGYAMTMAELTPVAAQAPSLSTAVSSGRCVG</sequence>
<comment type="caution">
    <text evidence="9">The sequence shown here is derived from an EMBL/GenBank/DDBJ whole genome shotgun (WGS) entry which is preliminary data.</text>
</comment>
<dbReference type="GO" id="GO:0016020">
    <property type="term" value="C:membrane"/>
    <property type="evidence" value="ECO:0007669"/>
    <property type="project" value="UniProtKB-SubCell"/>
</dbReference>
<keyword evidence="3 9" id="KW-0645">Protease</keyword>
<evidence type="ECO:0000256" key="3">
    <source>
        <dbReference type="ARBA" id="ARBA00022670"/>
    </source>
</evidence>
<keyword evidence="6 8" id="KW-1133">Transmembrane helix</keyword>
<dbReference type="PANTHER" id="PTHR43343:SF3">
    <property type="entry name" value="PROTEASE DO-LIKE 8, CHLOROPLASTIC"/>
    <property type="match status" value="1"/>
</dbReference>
<dbReference type="GO" id="GO:0004252">
    <property type="term" value="F:serine-type endopeptidase activity"/>
    <property type="evidence" value="ECO:0007669"/>
    <property type="project" value="InterPro"/>
</dbReference>
<dbReference type="PRINTS" id="PR00834">
    <property type="entry name" value="PROTEASES2C"/>
</dbReference>
<dbReference type="GO" id="GO:0009403">
    <property type="term" value="P:toxin biosynthetic process"/>
    <property type="evidence" value="ECO:0007669"/>
    <property type="project" value="InterPro"/>
</dbReference>
<evidence type="ECO:0000313" key="10">
    <source>
        <dbReference type="Proteomes" id="UP001139354"/>
    </source>
</evidence>
<accession>A0A9X1LRE3</accession>
<dbReference type="RefSeq" id="WP_229383641.1">
    <property type="nucleotide sequence ID" value="NZ_JAGTTN010000001.1"/>
</dbReference>
<dbReference type="EMBL" id="JAGTTN010000001">
    <property type="protein sequence ID" value="MCC2030579.1"/>
    <property type="molecule type" value="Genomic_DNA"/>
</dbReference>
<evidence type="ECO:0000256" key="4">
    <source>
        <dbReference type="ARBA" id="ARBA00022692"/>
    </source>
</evidence>
<proteinExistence type="inferred from homology"/>
<dbReference type="InterPro" id="IPR009003">
    <property type="entry name" value="Peptidase_S1_PA"/>
</dbReference>
<dbReference type="NCBIfam" id="NF033740">
    <property type="entry name" value="MarP_fam_protase"/>
    <property type="match status" value="1"/>
</dbReference>
<gene>
    <name evidence="9" type="ORF">KEC57_00095</name>
</gene>